<evidence type="ECO:0000256" key="1">
    <source>
        <dbReference type="ARBA" id="ARBA00022574"/>
    </source>
</evidence>
<dbReference type="EMBL" id="CAFZ01000015">
    <property type="protein sequence ID" value="CCA67540.1"/>
    <property type="molecule type" value="Genomic_DNA"/>
</dbReference>
<dbReference type="Gene3D" id="3.40.50.300">
    <property type="entry name" value="P-loop containing nucleotide triphosphate hydrolases"/>
    <property type="match status" value="1"/>
</dbReference>
<gene>
    <name evidence="5" type="ORF">PIIN_01369</name>
</gene>
<evidence type="ECO:0000313" key="6">
    <source>
        <dbReference type="Proteomes" id="UP000007148"/>
    </source>
</evidence>
<name>G4T8A1_SERID</name>
<dbReference type="InParanoid" id="G4T8A1"/>
<dbReference type="InterPro" id="IPR011041">
    <property type="entry name" value="Quinoprot_gluc/sorb_DH_b-prop"/>
</dbReference>
<dbReference type="InterPro" id="IPR027417">
    <property type="entry name" value="P-loop_NTPase"/>
</dbReference>
<dbReference type="Pfam" id="PF24883">
    <property type="entry name" value="NPHP3_N"/>
    <property type="match status" value="1"/>
</dbReference>
<dbReference type="PROSITE" id="PS00678">
    <property type="entry name" value="WD_REPEATS_1"/>
    <property type="match status" value="1"/>
</dbReference>
<sequence length="383" mass="42642">MSVLEEQIALFEAYPPEDRAVDEAFSRPLINYIESLEDIHDTVVNITEKRSRNLFKAFTKVKIDMGEIRKFNRDVEDRYRQFMGTKDNVEVMKADVEMTKANLKVTKVNVETNLSDVDTAAILQLPIVAFIASSVHNACLKGTREAVLDMIWHWADDDTSDKPIFWLCDIAGSGKSTIAMSAAEKWKTKGVLGGQFFFSMASSEGSITDKFCSTIARDLVHYIPQLAPHVAGAVKQNPSIVRSSLDEQFKTLVAGPLYHRQGHVILVVDALDECKSVSQQKELVEILSAAVQESKNLKILMTSRPGPVIEEVLGSLSIKAKIEDRLHGVNHRDTVDERIVSTSYDGTIRLWDAENGQPFGGPFEEPLRDLDGFPLAARFSPDG</sequence>
<dbReference type="AlphaFoldDB" id="G4T8A1"/>
<organism evidence="5 6">
    <name type="scientific">Serendipita indica (strain DSM 11827)</name>
    <name type="common">Root endophyte fungus</name>
    <name type="synonym">Piriformospora indica</name>
    <dbReference type="NCBI Taxonomy" id="1109443"/>
    <lineage>
        <taxon>Eukaryota</taxon>
        <taxon>Fungi</taxon>
        <taxon>Dikarya</taxon>
        <taxon>Basidiomycota</taxon>
        <taxon>Agaricomycotina</taxon>
        <taxon>Agaricomycetes</taxon>
        <taxon>Sebacinales</taxon>
        <taxon>Serendipitaceae</taxon>
        <taxon>Serendipita</taxon>
    </lineage>
</organism>
<dbReference type="Gene3D" id="2.130.10.10">
    <property type="entry name" value="YVTN repeat-like/Quinoprotein amine dehydrogenase"/>
    <property type="match status" value="1"/>
</dbReference>
<keyword evidence="6" id="KW-1185">Reference proteome</keyword>
<dbReference type="OrthoDB" id="674604at2759"/>
<evidence type="ECO:0000313" key="5">
    <source>
        <dbReference type="EMBL" id="CCA67540.1"/>
    </source>
</evidence>
<dbReference type="SUPFAM" id="SSF50952">
    <property type="entry name" value="Soluble quinoprotein glucose dehydrogenase"/>
    <property type="match status" value="1"/>
</dbReference>
<dbReference type="HOGENOM" id="CLU_000288_6_5_1"/>
<evidence type="ECO:0000256" key="3">
    <source>
        <dbReference type="PROSITE-ProRule" id="PRU00221"/>
    </source>
</evidence>
<feature type="repeat" description="WD" evidence="3">
    <location>
        <begin position="339"/>
        <end position="357"/>
    </location>
</feature>
<dbReference type="PROSITE" id="PS50082">
    <property type="entry name" value="WD_REPEATS_2"/>
    <property type="match status" value="1"/>
</dbReference>
<dbReference type="InterPro" id="IPR019775">
    <property type="entry name" value="WD40_repeat_CS"/>
</dbReference>
<proteinExistence type="predicted"/>
<feature type="domain" description="Nephrocystin 3-like N-terminal" evidence="4">
    <location>
        <begin position="151"/>
        <end position="304"/>
    </location>
</feature>
<dbReference type="Proteomes" id="UP000007148">
    <property type="component" value="Unassembled WGS sequence"/>
</dbReference>
<keyword evidence="1 3" id="KW-0853">WD repeat</keyword>
<reference evidence="5 6" key="1">
    <citation type="journal article" date="2011" name="PLoS Pathog.">
        <title>Endophytic Life Strategies Decoded by Genome and Transcriptome Analyses of the Mutualistic Root Symbiont Piriformospora indica.</title>
        <authorList>
            <person name="Zuccaro A."/>
            <person name="Lahrmann U."/>
            <person name="Guldener U."/>
            <person name="Langen G."/>
            <person name="Pfiffi S."/>
            <person name="Biedenkopf D."/>
            <person name="Wong P."/>
            <person name="Samans B."/>
            <person name="Grimm C."/>
            <person name="Basiewicz M."/>
            <person name="Murat C."/>
            <person name="Martin F."/>
            <person name="Kogel K.H."/>
        </authorList>
    </citation>
    <scope>NUCLEOTIDE SEQUENCE [LARGE SCALE GENOMIC DNA]</scope>
    <source>
        <strain evidence="5 6">DSM 11827</strain>
    </source>
</reference>
<accession>G4T8A1</accession>
<dbReference type="PANTHER" id="PTHR10039">
    <property type="entry name" value="AMELOGENIN"/>
    <property type="match status" value="1"/>
</dbReference>
<dbReference type="PANTHER" id="PTHR10039:SF14">
    <property type="entry name" value="NACHT DOMAIN-CONTAINING PROTEIN"/>
    <property type="match status" value="1"/>
</dbReference>
<protein>
    <submittedName>
        <fullName evidence="5">Related to archipelago beta form (F-box-WD40 repeat protein)</fullName>
    </submittedName>
</protein>
<evidence type="ECO:0000256" key="2">
    <source>
        <dbReference type="ARBA" id="ARBA00022737"/>
    </source>
</evidence>
<dbReference type="SUPFAM" id="SSF52540">
    <property type="entry name" value="P-loop containing nucleoside triphosphate hydrolases"/>
    <property type="match status" value="1"/>
</dbReference>
<dbReference type="STRING" id="1109443.G4T8A1"/>
<comment type="caution">
    <text evidence="5">The sequence shown here is derived from an EMBL/GenBank/DDBJ whole genome shotgun (WGS) entry which is preliminary data.</text>
</comment>
<dbReference type="InterPro" id="IPR015943">
    <property type="entry name" value="WD40/YVTN_repeat-like_dom_sf"/>
</dbReference>
<keyword evidence="2" id="KW-0677">Repeat</keyword>
<evidence type="ECO:0000259" key="4">
    <source>
        <dbReference type="Pfam" id="PF24883"/>
    </source>
</evidence>
<dbReference type="InterPro" id="IPR001680">
    <property type="entry name" value="WD40_rpt"/>
</dbReference>
<dbReference type="eggNOG" id="KOG0266">
    <property type="taxonomic scope" value="Eukaryota"/>
</dbReference>
<dbReference type="InterPro" id="IPR056884">
    <property type="entry name" value="NPHP3-like_N"/>
</dbReference>